<reference evidence="1" key="1">
    <citation type="submission" date="2022-02" db="EMBL/GenBank/DDBJ databases">
        <authorList>
            <person name="Giguere J D."/>
        </authorList>
    </citation>
    <scope>NUCLEOTIDE SEQUENCE</scope>
    <source>
        <strain evidence="1">CCAP 1055/1</strain>
    </source>
</reference>
<organism evidence="1">
    <name type="scientific">Phaeodactylum tricornutum</name>
    <name type="common">Diatom</name>
    <dbReference type="NCBI Taxonomy" id="2850"/>
    <lineage>
        <taxon>Eukaryota</taxon>
        <taxon>Sar</taxon>
        <taxon>Stramenopiles</taxon>
        <taxon>Ochrophyta</taxon>
        <taxon>Bacillariophyta</taxon>
        <taxon>Bacillariophyceae</taxon>
        <taxon>Bacillariophycidae</taxon>
        <taxon>Naviculales</taxon>
        <taxon>Phaeodactylaceae</taxon>
        <taxon>Phaeodactylum</taxon>
    </lineage>
</organism>
<name>A0A8J9TG67_PHATR</name>
<dbReference type="AlphaFoldDB" id="A0A8J9TG67"/>
<dbReference type="Proteomes" id="UP000836788">
    <property type="component" value="Chromosome 8"/>
</dbReference>
<gene>
    <name evidence="1" type="ORF">PTTT1_LOCUS52954</name>
</gene>
<protein>
    <submittedName>
        <fullName evidence="1">Uncharacterized protein</fullName>
    </submittedName>
</protein>
<evidence type="ECO:0000313" key="1">
    <source>
        <dbReference type="EMBL" id="CAG9293897.1"/>
    </source>
</evidence>
<sequence>MSPGQPQKQYLYESPEYVAASLGLPQSMAQPSMVTYRSVGIGIFGATMRLIGMPLEKIALFMNSSQVAGKGQFAQAVKLTFQEGYLAPYRVVGKASMTAWFLQYSVMGVAFQFFDHGISQLLGVKPVWYGKELMEPAVTEDRSFDYKVRSALARVTSPMLAACLESSVSNRAEAQRFFGPKESLAMEKKFGLGLATRTLGPAFLPNAMRNVIMCQTSFLLTPITYKLYFPQEQKNKATLFWYGLTMNIFIGNVVAITQQALWGRSLDYFKEHGKIEYRKVVQQGLQKDGMAAFFTGPKWFSRVLMNAPAQGTLPWFYNEVLPLGERTALTLVKTCLYDTFLKDSVVAPENSTRVPLQRRRSSLGSLATAHPEFIETSDDEDDVTVKRHTTKELKAFSSAHSEFKDDAAPAALTANSPR</sequence>
<accession>A0A8J9TG67</accession>
<dbReference type="OMA" id="QAFRIVF"/>
<dbReference type="EMBL" id="OU594949">
    <property type="protein sequence ID" value="CAG9293897.1"/>
    <property type="molecule type" value="Genomic_DNA"/>
</dbReference>
<proteinExistence type="predicted"/>